<evidence type="ECO:0000256" key="1">
    <source>
        <dbReference type="ARBA" id="ARBA00004123"/>
    </source>
</evidence>
<dbReference type="Pfam" id="PF23220">
    <property type="entry name" value="HAT_Syf1_M"/>
    <property type="match status" value="1"/>
</dbReference>
<dbReference type="FunFam" id="1.25.40.10:FF:000038">
    <property type="entry name" value="Putative pre-mRNA-splicing factor SYF1"/>
    <property type="match status" value="1"/>
</dbReference>
<dbReference type="AlphaFoldDB" id="A0A1B9H1F4"/>
<comment type="similarity">
    <text evidence="2">Belongs to the crooked-neck family.</text>
</comment>
<dbReference type="FunFam" id="1.25.40.10:FF:000023">
    <property type="entry name" value="Pre-mRNA-splicing factor SYF1"/>
    <property type="match status" value="1"/>
</dbReference>
<evidence type="ECO:0000259" key="15">
    <source>
        <dbReference type="Pfam" id="PF23233"/>
    </source>
</evidence>
<dbReference type="EMBL" id="KI669493">
    <property type="protein sequence ID" value="OCF37080.1"/>
    <property type="molecule type" value="Genomic_DNA"/>
</dbReference>
<feature type="domain" description="Pre-mRNA-splicing factor Syf1/CRNKL1-like C-terminal HAT-repeats" evidence="14">
    <location>
        <begin position="585"/>
        <end position="988"/>
    </location>
</feature>
<feature type="domain" description="Pre-mRNA-splicing factor Syf1-like N-terminal HAT-repeats" evidence="15">
    <location>
        <begin position="181"/>
        <end position="270"/>
    </location>
</feature>
<feature type="region of interest" description="Disordered" evidence="12">
    <location>
        <begin position="960"/>
        <end position="981"/>
    </location>
</feature>
<evidence type="ECO:0000256" key="3">
    <source>
        <dbReference type="ARBA" id="ARBA00011524"/>
    </source>
</evidence>
<dbReference type="PANTHER" id="PTHR11246">
    <property type="entry name" value="PRE-MRNA SPLICING FACTOR"/>
    <property type="match status" value="1"/>
</dbReference>
<name>A0A1B9H1F4_9TREE</name>
<keyword evidence="4" id="KW-0507">mRNA processing</keyword>
<evidence type="ECO:0000313" key="17">
    <source>
        <dbReference type="Proteomes" id="UP000092666"/>
    </source>
</evidence>
<evidence type="ECO:0000256" key="9">
    <source>
        <dbReference type="ARBA" id="ARBA00037272"/>
    </source>
</evidence>
<dbReference type="PANTHER" id="PTHR11246:SF5">
    <property type="entry name" value="PRE-MRNA-SPLICING FACTOR SYF1"/>
    <property type="match status" value="1"/>
</dbReference>
<evidence type="ECO:0000256" key="8">
    <source>
        <dbReference type="ARBA" id="ARBA00023242"/>
    </source>
</evidence>
<evidence type="ECO:0000256" key="12">
    <source>
        <dbReference type="SAM" id="MobiDB-lite"/>
    </source>
</evidence>
<dbReference type="InterPro" id="IPR011990">
    <property type="entry name" value="TPR-like_helical_dom_sf"/>
</dbReference>
<evidence type="ECO:0000256" key="5">
    <source>
        <dbReference type="ARBA" id="ARBA00022728"/>
    </source>
</evidence>
<dbReference type="InterPro" id="IPR019734">
    <property type="entry name" value="TPR_rpt"/>
</dbReference>
<keyword evidence="6" id="KW-0677">Repeat</keyword>
<dbReference type="GO" id="GO:0000974">
    <property type="term" value="C:Prp19 complex"/>
    <property type="evidence" value="ECO:0007669"/>
    <property type="project" value="TreeGrafter"/>
</dbReference>
<gene>
    <name evidence="16" type="ORF">I316_00985</name>
</gene>
<keyword evidence="7" id="KW-0508">mRNA splicing</keyword>
<dbReference type="GO" id="GO:0000349">
    <property type="term" value="P:generation of catalytic spliceosome for first transesterification step"/>
    <property type="evidence" value="ECO:0007669"/>
    <property type="project" value="TreeGrafter"/>
</dbReference>
<reference evidence="16 17" key="1">
    <citation type="submission" date="2013-07" db="EMBL/GenBank/DDBJ databases">
        <title>The Genome Sequence of Cryptococcus heveanensis BCC8398.</title>
        <authorList>
            <consortium name="The Broad Institute Genome Sequencing Platform"/>
            <person name="Cuomo C."/>
            <person name="Litvintseva A."/>
            <person name="Chen Y."/>
            <person name="Heitman J."/>
            <person name="Sun S."/>
            <person name="Springer D."/>
            <person name="Dromer F."/>
            <person name="Young S.K."/>
            <person name="Zeng Q."/>
            <person name="Gargeya S."/>
            <person name="Fitzgerald M."/>
            <person name="Abouelleil A."/>
            <person name="Alvarado L."/>
            <person name="Berlin A.M."/>
            <person name="Chapman S.B."/>
            <person name="Dewar J."/>
            <person name="Goldberg J."/>
            <person name="Griggs A."/>
            <person name="Gujja S."/>
            <person name="Hansen M."/>
            <person name="Howarth C."/>
            <person name="Imamovic A."/>
            <person name="Larimer J."/>
            <person name="McCowan C."/>
            <person name="Murphy C."/>
            <person name="Pearson M."/>
            <person name="Priest M."/>
            <person name="Roberts A."/>
            <person name="Saif S."/>
            <person name="Shea T."/>
            <person name="Sykes S."/>
            <person name="Wortman J."/>
            <person name="Nusbaum C."/>
            <person name="Birren B."/>
        </authorList>
    </citation>
    <scope>NUCLEOTIDE SEQUENCE [LARGE SCALE GENOMIC DNA]</scope>
    <source>
        <strain evidence="16 17">BCC8398</strain>
    </source>
</reference>
<evidence type="ECO:0000313" key="16">
    <source>
        <dbReference type="EMBL" id="OCF37080.1"/>
    </source>
</evidence>
<comment type="subcellular location">
    <subcellularLocation>
        <location evidence="1">Nucleus</location>
    </subcellularLocation>
</comment>
<evidence type="ECO:0000259" key="14">
    <source>
        <dbReference type="Pfam" id="PF23231"/>
    </source>
</evidence>
<dbReference type="InterPro" id="IPR045075">
    <property type="entry name" value="Syf1-like"/>
</dbReference>
<comment type="function">
    <text evidence="9">Involved in pre-mRNA splicing and cell cycle progression.</text>
</comment>
<evidence type="ECO:0000256" key="6">
    <source>
        <dbReference type="ARBA" id="ARBA00022737"/>
    </source>
</evidence>
<feature type="compositionally biased region" description="Low complexity" evidence="12">
    <location>
        <begin position="365"/>
        <end position="376"/>
    </location>
</feature>
<dbReference type="STRING" id="1296120.A0A1B9H1F4"/>
<proteinExistence type="inferred from homology"/>
<dbReference type="Proteomes" id="UP000092666">
    <property type="component" value="Unassembled WGS sequence"/>
</dbReference>
<feature type="region of interest" description="Disordered" evidence="12">
    <location>
        <begin position="1017"/>
        <end position="1049"/>
    </location>
</feature>
<sequence>MAAATSSTGESLVTSLSSRFPLTFPIPTPLTHSHLISVSDLATEEDLIHNPENLHSWISYINQLKSRIADDEPPKSAVPSPEEQLLGPLATHTAREGLQRLVMVYERALAIFPTSFKIWRGYYLTRQAYVLGDLTKQAKSARQHQAKRGASFKTNVKELLEAAEAANEWTGGLDGIVGYEEWRSLIATGERMLACLSHLPVPWLLHLSVLLHPKCPATFKRTYARRTFDRALRTLPPSLHARVWGLYLRWAEMMGGEAGERVWRRFLKVDSSLTERHIAYLLDSSPPRPLAAAKYLLSLARRASKNLYSSLEGKSPYQLFVDFLELVERYADDVGMDEEATLELKAAKEAAAGQVGQAGDPETQGDGAAPPADEPASLNGRLIRIAGPPIPVGQAKIYKPKDAIMTSKKRDDDLPYDEDTDPASSRLLDVEGIVERDGLEVYKDQAGRLWTGLATYWIKRGEFERATATFERGLAAVVTIRDFTQIFDAYAEFSETMISTLMDALADEDNLEDEEFDVEETEADLDQRMKSFEELMDRRPFLVNEVLLRRNPNEVVEWEKRVALYGDDDEKVVETYVKALDTINPRKATGPLYPLFVNFAKFYEEGGSKDPETGEPRNEPDLKQARKIFERGTKVPFKAVDELAEVWCEWAEMELRNENYDEAIRLMQRATTIPKNTKVDYYNDSLPPQSRLFKSLKLWSFYSDLEESIGSVESTKAVYDKIMELKIANAQVIVNYAQFLEENKYFEESFKVYERGIELFHPSVAFEIWNIYLSKFVKRYGGKKLERARDLFEQALEQCPEKFCKPLYLMYAKLEEDHGLAKRAMGIYDRAASTVQDSDKFDMFTIYIAKATANFGLPATRPIYERALESLPDKQTAEMCKRFARMERKLGEIDRARAIYAHASQFCDPRVEPEFWQEWNQFEIDTGSEDTFREMLRIKRAVQAAFNTETSFIAAQAAAATKGTAKPTEASKDAAKDAADPMAAMERDLAADAGAGAGGAKSGGAKGGPAFVASTLTKTNAHGIDEGEGEAGGNEVANPDAIEMDEDEF</sequence>
<evidence type="ECO:0000256" key="11">
    <source>
        <dbReference type="ARBA" id="ARBA00067212"/>
    </source>
</evidence>
<reference evidence="17" key="2">
    <citation type="submission" date="2013-12" db="EMBL/GenBank/DDBJ databases">
        <title>Evolution of pathogenesis and genome organization in the Tremellales.</title>
        <authorList>
            <person name="Cuomo C."/>
            <person name="Litvintseva A."/>
            <person name="Heitman J."/>
            <person name="Chen Y."/>
            <person name="Sun S."/>
            <person name="Springer D."/>
            <person name="Dromer F."/>
            <person name="Young S."/>
            <person name="Zeng Q."/>
            <person name="Chapman S."/>
            <person name="Gujja S."/>
            <person name="Saif S."/>
            <person name="Birren B."/>
        </authorList>
    </citation>
    <scope>NUCLEOTIDE SEQUENCE [LARGE SCALE GENOMIC DNA]</scope>
    <source>
        <strain evidence="17">BCC8398</strain>
    </source>
</reference>
<organism evidence="16 17">
    <name type="scientific">Kwoniella heveanensis BCC8398</name>
    <dbReference type="NCBI Taxonomy" id="1296120"/>
    <lineage>
        <taxon>Eukaryota</taxon>
        <taxon>Fungi</taxon>
        <taxon>Dikarya</taxon>
        <taxon>Basidiomycota</taxon>
        <taxon>Agaricomycotina</taxon>
        <taxon>Tremellomycetes</taxon>
        <taxon>Tremellales</taxon>
        <taxon>Cryptococcaceae</taxon>
        <taxon>Kwoniella</taxon>
    </lineage>
</organism>
<evidence type="ECO:0000256" key="2">
    <source>
        <dbReference type="ARBA" id="ARBA00008644"/>
    </source>
</evidence>
<dbReference type="GO" id="GO:0071007">
    <property type="term" value="C:U2-type catalytic step 2 spliceosome"/>
    <property type="evidence" value="ECO:0007669"/>
    <property type="project" value="TreeGrafter"/>
</dbReference>
<evidence type="ECO:0000256" key="4">
    <source>
        <dbReference type="ARBA" id="ARBA00022664"/>
    </source>
</evidence>
<dbReference type="InterPro" id="IPR056350">
    <property type="entry name" value="HAT_Syf1_central"/>
</dbReference>
<feature type="compositionally biased region" description="Basic and acidic residues" evidence="12">
    <location>
        <begin position="969"/>
        <end position="981"/>
    </location>
</feature>
<dbReference type="FunFam" id="1.25.40.10:FF:000137">
    <property type="entry name" value="Pre-mRNA-splicing factor syf1"/>
    <property type="match status" value="1"/>
</dbReference>
<evidence type="ECO:0000256" key="10">
    <source>
        <dbReference type="ARBA" id="ARBA00039472"/>
    </source>
</evidence>
<dbReference type="Pfam" id="PF23233">
    <property type="entry name" value="HAT_Syf1_CNRKL1_N"/>
    <property type="match status" value="1"/>
</dbReference>
<keyword evidence="5" id="KW-0747">Spliceosome</keyword>
<keyword evidence="8" id="KW-0539">Nucleus</keyword>
<dbReference type="SUPFAM" id="SSF48452">
    <property type="entry name" value="TPR-like"/>
    <property type="match status" value="2"/>
</dbReference>
<accession>A0A1B9H1F4</accession>
<feature type="domain" description="Pre-mRNA-splicing factor SYF1 central HAT repeats" evidence="13">
    <location>
        <begin position="426"/>
        <end position="583"/>
    </location>
</feature>
<dbReference type="OrthoDB" id="10067343at2759"/>
<dbReference type="Gene3D" id="1.25.40.10">
    <property type="entry name" value="Tetratricopeptide repeat domain"/>
    <property type="match status" value="4"/>
</dbReference>
<feature type="region of interest" description="Disordered" evidence="12">
    <location>
        <begin position="352"/>
        <end position="376"/>
    </location>
</feature>
<evidence type="ECO:0000259" key="13">
    <source>
        <dbReference type="Pfam" id="PF23220"/>
    </source>
</evidence>
<protein>
    <recommendedName>
        <fullName evidence="10">Pre-mRNA-splicing factor SYF1</fullName>
    </recommendedName>
    <alternativeName>
        <fullName evidence="11">Pre-mRNA-splicing factor syf1</fullName>
    </alternativeName>
</protein>
<keyword evidence="17" id="KW-1185">Reference proteome</keyword>
<dbReference type="InterPro" id="IPR003107">
    <property type="entry name" value="HAT"/>
</dbReference>
<dbReference type="GO" id="GO:0071014">
    <property type="term" value="C:post-mRNA release spliceosomal complex"/>
    <property type="evidence" value="ECO:0007669"/>
    <property type="project" value="TreeGrafter"/>
</dbReference>
<dbReference type="SMART" id="SM00028">
    <property type="entry name" value="TPR"/>
    <property type="match status" value="4"/>
</dbReference>
<dbReference type="InterPro" id="IPR055433">
    <property type="entry name" value="HAT_Syf1-like_N"/>
</dbReference>
<comment type="subunit">
    <text evidence="3">Associated with the spliceosome.</text>
</comment>
<dbReference type="InterPro" id="IPR055430">
    <property type="entry name" value="HAT_Syf1_CNRKL1_C"/>
</dbReference>
<dbReference type="SMART" id="SM00386">
    <property type="entry name" value="HAT"/>
    <property type="match status" value="9"/>
</dbReference>
<evidence type="ECO:0000256" key="7">
    <source>
        <dbReference type="ARBA" id="ARBA00023187"/>
    </source>
</evidence>
<dbReference type="Pfam" id="PF23231">
    <property type="entry name" value="HAT_Syf1_CNRKL1_C"/>
    <property type="match status" value="1"/>
</dbReference>